<comment type="catalytic activity">
    <reaction evidence="1">
        <text>S-ubiquitinyl-[E2 ubiquitin-conjugating enzyme]-L-cysteine + [acceptor protein]-L-lysine = [E2 ubiquitin-conjugating enzyme]-L-cysteine + N(6)-ubiquitinyl-[acceptor protein]-L-lysine.</text>
        <dbReference type="EC" id="2.3.2.27"/>
    </reaction>
</comment>
<feature type="compositionally biased region" description="Low complexity" evidence="15">
    <location>
        <begin position="58"/>
        <end position="72"/>
    </location>
</feature>
<evidence type="ECO:0000256" key="6">
    <source>
        <dbReference type="ARBA" id="ARBA00022692"/>
    </source>
</evidence>
<evidence type="ECO:0000256" key="11">
    <source>
        <dbReference type="ARBA" id="ARBA00022989"/>
    </source>
</evidence>
<dbReference type="PANTHER" id="PTHR46913">
    <property type="entry name" value="RING-H2 FINGER PROTEIN ATL16"/>
    <property type="match status" value="1"/>
</dbReference>
<comment type="caution">
    <text evidence="18">The sequence shown here is derived from an EMBL/GenBank/DDBJ whole genome shotgun (WGS) entry which is preliminary data.</text>
</comment>
<dbReference type="InterPro" id="IPR013083">
    <property type="entry name" value="Znf_RING/FYVE/PHD"/>
</dbReference>
<keyword evidence="9" id="KW-0833">Ubl conjugation pathway</keyword>
<evidence type="ECO:0000256" key="10">
    <source>
        <dbReference type="ARBA" id="ARBA00022833"/>
    </source>
</evidence>
<keyword evidence="8 14" id="KW-0863">Zinc-finger</keyword>
<evidence type="ECO:0000256" key="3">
    <source>
        <dbReference type="ARBA" id="ARBA00004906"/>
    </source>
</evidence>
<evidence type="ECO:0000256" key="15">
    <source>
        <dbReference type="SAM" id="MobiDB-lite"/>
    </source>
</evidence>
<keyword evidence="11 16" id="KW-1133">Transmembrane helix</keyword>
<dbReference type="EC" id="2.3.2.27" evidence="4"/>
<feature type="compositionally biased region" description="Pro residues" evidence="15">
    <location>
        <begin position="40"/>
        <end position="50"/>
    </location>
</feature>
<evidence type="ECO:0000256" key="14">
    <source>
        <dbReference type="PROSITE-ProRule" id="PRU00175"/>
    </source>
</evidence>
<evidence type="ECO:0000256" key="4">
    <source>
        <dbReference type="ARBA" id="ARBA00012483"/>
    </source>
</evidence>
<feature type="region of interest" description="Disordered" evidence="15">
    <location>
        <begin position="40"/>
        <end position="72"/>
    </location>
</feature>
<evidence type="ECO:0000313" key="19">
    <source>
        <dbReference type="Proteomes" id="UP000306102"/>
    </source>
</evidence>
<dbReference type="GO" id="GO:0016567">
    <property type="term" value="P:protein ubiquitination"/>
    <property type="evidence" value="ECO:0007669"/>
    <property type="project" value="UniProtKB-UniPathway"/>
</dbReference>
<keyword evidence="7" id="KW-0479">Metal-binding</keyword>
<dbReference type="SMART" id="SM00184">
    <property type="entry name" value="RING"/>
    <property type="match status" value="1"/>
</dbReference>
<dbReference type="CDD" id="cd16461">
    <property type="entry name" value="RING-H2_EL5-like"/>
    <property type="match status" value="1"/>
</dbReference>
<dbReference type="Pfam" id="PF13639">
    <property type="entry name" value="zf-RING_2"/>
    <property type="match status" value="1"/>
</dbReference>
<feature type="domain" description="RING-type" evidence="17">
    <location>
        <begin position="94"/>
        <end position="136"/>
    </location>
</feature>
<protein>
    <recommendedName>
        <fullName evidence="4">RING-type E3 ubiquitin transferase</fullName>
        <ecNumber evidence="4">2.3.2.27</ecNumber>
    </recommendedName>
</protein>
<keyword evidence="12 16" id="KW-0472">Membrane</keyword>
<accession>A0A4S4ENY4</accession>
<keyword evidence="19" id="KW-1185">Reference proteome</keyword>
<evidence type="ECO:0000256" key="5">
    <source>
        <dbReference type="ARBA" id="ARBA00022679"/>
    </source>
</evidence>
<evidence type="ECO:0000256" key="8">
    <source>
        <dbReference type="ARBA" id="ARBA00022771"/>
    </source>
</evidence>
<evidence type="ECO:0000259" key="17">
    <source>
        <dbReference type="PROSITE" id="PS50089"/>
    </source>
</evidence>
<comment type="subcellular location">
    <subcellularLocation>
        <location evidence="2">Membrane</location>
        <topology evidence="2">Single-pass membrane protein</topology>
    </subcellularLocation>
</comment>
<dbReference type="UniPathway" id="UPA00143"/>
<evidence type="ECO:0000256" key="7">
    <source>
        <dbReference type="ARBA" id="ARBA00022723"/>
    </source>
</evidence>
<sequence>MDHHKFELSPLFMGILGILSGAAIVATFHCIAIGWCSSHQPPPPPTPPQNRPRIARGSTTTSTQDDSTSTTSNSAAQLITIYIPTNEAKEAPLCAVCLGEYAEEEELRVLPECGHSFHVTCIDTWLHSHPNCPLCRAGAVVPALPRQNIVTSPPHHVVVLPPPPLLQNGGVFARF</sequence>
<evidence type="ECO:0000313" key="18">
    <source>
        <dbReference type="EMBL" id="THG18421.1"/>
    </source>
</evidence>
<dbReference type="EMBL" id="SDRB02003066">
    <property type="protein sequence ID" value="THG18421.1"/>
    <property type="molecule type" value="Genomic_DNA"/>
</dbReference>
<keyword evidence="5" id="KW-0808">Transferase</keyword>
<reference evidence="18 19" key="1">
    <citation type="journal article" date="2018" name="Proc. Natl. Acad. Sci. U.S.A.">
        <title>Draft genome sequence of Camellia sinensis var. sinensis provides insights into the evolution of the tea genome and tea quality.</title>
        <authorList>
            <person name="Wei C."/>
            <person name="Yang H."/>
            <person name="Wang S."/>
            <person name="Zhao J."/>
            <person name="Liu C."/>
            <person name="Gao L."/>
            <person name="Xia E."/>
            <person name="Lu Y."/>
            <person name="Tai Y."/>
            <person name="She G."/>
            <person name="Sun J."/>
            <person name="Cao H."/>
            <person name="Tong W."/>
            <person name="Gao Q."/>
            <person name="Li Y."/>
            <person name="Deng W."/>
            <person name="Jiang X."/>
            <person name="Wang W."/>
            <person name="Chen Q."/>
            <person name="Zhang S."/>
            <person name="Li H."/>
            <person name="Wu J."/>
            <person name="Wang P."/>
            <person name="Li P."/>
            <person name="Shi C."/>
            <person name="Zheng F."/>
            <person name="Jian J."/>
            <person name="Huang B."/>
            <person name="Shan D."/>
            <person name="Shi M."/>
            <person name="Fang C."/>
            <person name="Yue Y."/>
            <person name="Li F."/>
            <person name="Li D."/>
            <person name="Wei S."/>
            <person name="Han B."/>
            <person name="Jiang C."/>
            <person name="Yin Y."/>
            <person name="Xia T."/>
            <person name="Zhang Z."/>
            <person name="Bennetzen J.L."/>
            <person name="Zhao S."/>
            <person name="Wan X."/>
        </authorList>
    </citation>
    <scope>NUCLEOTIDE SEQUENCE [LARGE SCALE GENOMIC DNA]</scope>
    <source>
        <strain evidence="19">cv. Shuchazao</strain>
        <tissue evidence="18">Leaf</tissue>
    </source>
</reference>
<dbReference type="GO" id="GO:0008270">
    <property type="term" value="F:zinc ion binding"/>
    <property type="evidence" value="ECO:0007669"/>
    <property type="project" value="UniProtKB-KW"/>
</dbReference>
<evidence type="ECO:0000256" key="2">
    <source>
        <dbReference type="ARBA" id="ARBA00004167"/>
    </source>
</evidence>
<evidence type="ECO:0000256" key="9">
    <source>
        <dbReference type="ARBA" id="ARBA00022786"/>
    </source>
</evidence>
<comment type="pathway">
    <text evidence="3">Protein modification; protein ubiquitination.</text>
</comment>
<dbReference type="GO" id="GO:0016020">
    <property type="term" value="C:membrane"/>
    <property type="evidence" value="ECO:0007669"/>
    <property type="project" value="UniProtKB-SubCell"/>
</dbReference>
<dbReference type="InterPro" id="IPR044600">
    <property type="entry name" value="ATL1/ATL16-like"/>
</dbReference>
<evidence type="ECO:0000256" key="12">
    <source>
        <dbReference type="ARBA" id="ARBA00023136"/>
    </source>
</evidence>
<keyword evidence="6 16" id="KW-0812">Transmembrane</keyword>
<evidence type="ECO:0000256" key="1">
    <source>
        <dbReference type="ARBA" id="ARBA00000900"/>
    </source>
</evidence>
<dbReference type="AlphaFoldDB" id="A0A4S4ENY4"/>
<comment type="similarity">
    <text evidence="13">Belongs to the RING-type zinc finger family. ATL subfamily.</text>
</comment>
<feature type="transmembrane region" description="Helical" evidence="16">
    <location>
        <begin position="12"/>
        <end position="35"/>
    </location>
</feature>
<dbReference type="PROSITE" id="PS50089">
    <property type="entry name" value="ZF_RING_2"/>
    <property type="match status" value="1"/>
</dbReference>
<dbReference type="SUPFAM" id="SSF57850">
    <property type="entry name" value="RING/U-box"/>
    <property type="match status" value="1"/>
</dbReference>
<dbReference type="PANTHER" id="PTHR46913:SF1">
    <property type="entry name" value="RING-H2 FINGER PROTEIN ATL16"/>
    <property type="match status" value="1"/>
</dbReference>
<dbReference type="Gene3D" id="3.30.40.10">
    <property type="entry name" value="Zinc/RING finger domain, C3HC4 (zinc finger)"/>
    <property type="match status" value="1"/>
</dbReference>
<dbReference type="InterPro" id="IPR001841">
    <property type="entry name" value="Znf_RING"/>
</dbReference>
<organism evidence="18 19">
    <name type="scientific">Camellia sinensis var. sinensis</name>
    <name type="common">China tea</name>
    <dbReference type="NCBI Taxonomy" id="542762"/>
    <lineage>
        <taxon>Eukaryota</taxon>
        <taxon>Viridiplantae</taxon>
        <taxon>Streptophyta</taxon>
        <taxon>Embryophyta</taxon>
        <taxon>Tracheophyta</taxon>
        <taxon>Spermatophyta</taxon>
        <taxon>Magnoliopsida</taxon>
        <taxon>eudicotyledons</taxon>
        <taxon>Gunneridae</taxon>
        <taxon>Pentapetalae</taxon>
        <taxon>asterids</taxon>
        <taxon>Ericales</taxon>
        <taxon>Theaceae</taxon>
        <taxon>Camellia</taxon>
    </lineage>
</organism>
<dbReference type="Proteomes" id="UP000306102">
    <property type="component" value="Unassembled WGS sequence"/>
</dbReference>
<dbReference type="GO" id="GO:0061630">
    <property type="term" value="F:ubiquitin protein ligase activity"/>
    <property type="evidence" value="ECO:0007669"/>
    <property type="project" value="UniProtKB-EC"/>
</dbReference>
<gene>
    <name evidence="18" type="ORF">TEA_023765</name>
</gene>
<keyword evidence="10" id="KW-0862">Zinc</keyword>
<proteinExistence type="inferred from homology"/>
<name>A0A4S4ENY4_CAMSN</name>
<evidence type="ECO:0000256" key="16">
    <source>
        <dbReference type="SAM" id="Phobius"/>
    </source>
</evidence>
<evidence type="ECO:0000256" key="13">
    <source>
        <dbReference type="ARBA" id="ARBA00024209"/>
    </source>
</evidence>